<dbReference type="InterPro" id="IPR017938">
    <property type="entry name" value="Riboflavin_synthase-like_b-brl"/>
</dbReference>
<protein>
    <recommendedName>
        <fullName evidence="3">Oxidoreductase NAD-binding domain-containing protein 1</fullName>
    </recommendedName>
</protein>
<evidence type="ECO:0000256" key="2">
    <source>
        <dbReference type="ARBA" id="ARBA00023027"/>
    </source>
</evidence>
<evidence type="ECO:0000256" key="3">
    <source>
        <dbReference type="ARBA" id="ARBA00040516"/>
    </source>
</evidence>
<sequence>MSTSIPHIDRTSHEPRQLRYHSAIIKHFIPLTPSVSSFKLTVRPESDIFTFLPGQWLDVSIPDVKQIGGFSLTSTPADLPDIELVIQKSENPPARWFHQGDGILGKSVNVRVGGSFTFPAPSLSLERFERWVFIAGGVGLNPIISMLSHLVTLPQCPPIHVLYASKAEQAYFIDRLETLSSQLPLHVNLYLTGKGDISSSLRSIRRQLTQGDLTPLVNERTLVYVCGPPKMTDEIVDISKDLGAAKVMYEKWW</sequence>
<dbReference type="PANTHER" id="PTHR46505:SF1">
    <property type="entry name" value="OXIDOREDUCTASE NAD-BINDING DOMAIN-CONTAINING PROTEIN 1"/>
    <property type="match status" value="1"/>
</dbReference>
<dbReference type="Gene3D" id="3.40.50.80">
    <property type="entry name" value="Nucleotide-binding domain of ferredoxin-NADP reductase (FNR) module"/>
    <property type="match status" value="1"/>
</dbReference>
<evidence type="ECO:0000313" key="5">
    <source>
        <dbReference type="EMBL" id="OZJ03990.1"/>
    </source>
</evidence>
<keyword evidence="6" id="KW-1185">Reference proteome</keyword>
<dbReference type="InterPro" id="IPR017927">
    <property type="entry name" value="FAD-bd_FR_type"/>
</dbReference>
<dbReference type="EMBL" id="MVBO01000059">
    <property type="protein sequence ID" value="OZJ03990.1"/>
    <property type="molecule type" value="Genomic_DNA"/>
</dbReference>
<gene>
    <name evidence="5" type="ORF">BZG36_04035</name>
</gene>
<dbReference type="PROSITE" id="PS51384">
    <property type="entry name" value="FAD_FR"/>
    <property type="match status" value="1"/>
</dbReference>
<dbReference type="Proteomes" id="UP000242875">
    <property type="component" value="Unassembled WGS sequence"/>
</dbReference>
<dbReference type="Gene3D" id="2.40.30.10">
    <property type="entry name" value="Translation factors"/>
    <property type="match status" value="1"/>
</dbReference>
<keyword evidence="2" id="KW-0520">NAD</keyword>
<organism evidence="5 6">
    <name type="scientific">Bifiguratus adelaidae</name>
    <dbReference type="NCBI Taxonomy" id="1938954"/>
    <lineage>
        <taxon>Eukaryota</taxon>
        <taxon>Fungi</taxon>
        <taxon>Fungi incertae sedis</taxon>
        <taxon>Mucoromycota</taxon>
        <taxon>Mucoromycotina</taxon>
        <taxon>Endogonomycetes</taxon>
        <taxon>Endogonales</taxon>
        <taxon>Endogonales incertae sedis</taxon>
        <taxon>Bifiguratus</taxon>
    </lineage>
</organism>
<dbReference type="InterPro" id="IPR001433">
    <property type="entry name" value="OxRdtase_FAD/NAD-bd"/>
</dbReference>
<accession>A0A261Y046</accession>
<dbReference type="AlphaFoldDB" id="A0A261Y046"/>
<dbReference type="PRINTS" id="PR00410">
    <property type="entry name" value="PHEHYDRXLASE"/>
</dbReference>
<dbReference type="GO" id="GO:0016491">
    <property type="term" value="F:oxidoreductase activity"/>
    <property type="evidence" value="ECO:0007669"/>
    <property type="project" value="UniProtKB-KW"/>
</dbReference>
<evidence type="ECO:0000256" key="1">
    <source>
        <dbReference type="ARBA" id="ARBA00023002"/>
    </source>
</evidence>
<comment type="caution">
    <text evidence="5">The sequence shown here is derived from an EMBL/GenBank/DDBJ whole genome shotgun (WGS) entry which is preliminary data.</text>
</comment>
<feature type="domain" description="FAD-binding FR-type" evidence="4">
    <location>
        <begin position="18"/>
        <end position="121"/>
    </location>
</feature>
<proteinExistence type="predicted"/>
<dbReference type="InterPro" id="IPR052128">
    <property type="entry name" value="Oxidoreductase_NAD-binding"/>
</dbReference>
<evidence type="ECO:0000259" key="4">
    <source>
        <dbReference type="PROSITE" id="PS51384"/>
    </source>
</evidence>
<dbReference type="SUPFAM" id="SSF63380">
    <property type="entry name" value="Riboflavin synthase domain-like"/>
    <property type="match status" value="1"/>
</dbReference>
<dbReference type="CDD" id="cd00322">
    <property type="entry name" value="FNR_like"/>
    <property type="match status" value="1"/>
</dbReference>
<name>A0A261Y046_9FUNG</name>
<dbReference type="InterPro" id="IPR039261">
    <property type="entry name" value="FNR_nucleotide-bd"/>
</dbReference>
<evidence type="ECO:0000313" key="6">
    <source>
        <dbReference type="Proteomes" id="UP000242875"/>
    </source>
</evidence>
<dbReference type="SUPFAM" id="SSF52343">
    <property type="entry name" value="Ferredoxin reductase-like, C-terminal NADP-linked domain"/>
    <property type="match status" value="1"/>
</dbReference>
<dbReference type="PANTHER" id="PTHR46505">
    <property type="entry name" value="OXIDOREDUCTASE NAD-BINDING DOMAIN-CONTAINING PROTEIN 1"/>
    <property type="match status" value="1"/>
</dbReference>
<dbReference type="GO" id="GO:0005739">
    <property type="term" value="C:mitochondrion"/>
    <property type="evidence" value="ECO:0007669"/>
    <property type="project" value="TreeGrafter"/>
</dbReference>
<reference evidence="5 6" key="1">
    <citation type="journal article" date="2017" name="Mycologia">
        <title>Bifiguratus adelaidae, gen. et sp. nov., a new member of Mucoromycotina in endophytic and soil-dwelling habitats.</title>
        <authorList>
            <person name="Torres-Cruz T.J."/>
            <person name="Billingsley Tobias T.L."/>
            <person name="Almatruk M."/>
            <person name="Hesse C."/>
            <person name="Kuske C.R."/>
            <person name="Desiro A."/>
            <person name="Benucci G.M."/>
            <person name="Bonito G."/>
            <person name="Stajich J.E."/>
            <person name="Dunlap C."/>
            <person name="Arnold A.E."/>
            <person name="Porras-Alfaro A."/>
        </authorList>
    </citation>
    <scope>NUCLEOTIDE SEQUENCE [LARGE SCALE GENOMIC DNA]</scope>
    <source>
        <strain evidence="5 6">AZ0501</strain>
    </source>
</reference>
<keyword evidence="1" id="KW-0560">Oxidoreductase</keyword>
<dbReference type="OrthoDB" id="436496at2759"/>
<dbReference type="Pfam" id="PF00175">
    <property type="entry name" value="NAD_binding_1"/>
    <property type="match status" value="1"/>
</dbReference>